<sequence length="419" mass="47806">MQVIVPYFRHSMQFSDFDLDNKLLDAINKMGYETPTSIQQQAIPEALKGRDVLASAPTGTGKTAAFLIPAIQYLLDFPRRDPGFARVLVMTPTRELAYQIHEQCELLAKRTNLKIGVVTGGINYGTHKEIFEKNNDILIATPGRLMEYLETENFHAEHVEMLIIDEADRMLDMGFKKEMKRICDEARNRRQCFLFSATLEGDSVERFAETTLNDPALLEAESSRKEKAKIHQWVHLADDYHHKLELLVNTLKNPDVTKAIVFVKTRERLETLIGELTNNDVKAAWLRGEMPQDKRMKAMENFHSGKTRILIATDVAARGIDVSDISHVINFDMPRTADVYVHRIGRTGRAGKKGIAISLVEAHDIGILYKVERYVEQKLKRRVIKGVEPQHKEAKPPAKKRKDPVKMKAKKKAKVKKKK</sequence>
<reference evidence="11 12" key="1">
    <citation type="submission" date="2015-06" db="EMBL/GenBank/DDBJ databases">
        <title>Genome sequence of Pseudoalteromonas aliena.</title>
        <authorList>
            <person name="Xie B.-B."/>
            <person name="Rong J.-C."/>
            <person name="Qin Q.-L."/>
            <person name="Zhang Y.-Z."/>
        </authorList>
    </citation>
    <scope>NUCLEOTIDE SEQUENCE [LARGE SCALE GENOMIC DNA]</scope>
    <source>
        <strain evidence="11 12">SW19</strain>
    </source>
</reference>
<dbReference type="NCBIfam" id="NF008394">
    <property type="entry name" value="PRK11192.1"/>
    <property type="match status" value="1"/>
</dbReference>
<dbReference type="GO" id="GO:0004386">
    <property type="term" value="F:helicase activity"/>
    <property type="evidence" value="ECO:0007669"/>
    <property type="project" value="UniProtKB-KW"/>
</dbReference>
<evidence type="ECO:0000256" key="7">
    <source>
        <dbReference type="SAM" id="MobiDB-lite"/>
    </source>
</evidence>
<dbReference type="Pfam" id="PF00270">
    <property type="entry name" value="DEAD"/>
    <property type="match status" value="1"/>
</dbReference>
<name>A0ABR9DV53_9GAMM</name>
<keyword evidence="4 5" id="KW-0067">ATP-binding</keyword>
<evidence type="ECO:0000313" key="11">
    <source>
        <dbReference type="EMBL" id="MBE0358232.1"/>
    </source>
</evidence>
<feature type="region of interest" description="Disordered" evidence="7">
    <location>
        <begin position="385"/>
        <end position="419"/>
    </location>
</feature>
<evidence type="ECO:0000256" key="1">
    <source>
        <dbReference type="ARBA" id="ARBA00022741"/>
    </source>
</evidence>
<dbReference type="CDD" id="cd00268">
    <property type="entry name" value="DEADc"/>
    <property type="match status" value="1"/>
</dbReference>
<dbReference type="Gene3D" id="3.40.50.300">
    <property type="entry name" value="P-loop containing nucleotide triphosphate hydrolases"/>
    <property type="match status" value="2"/>
</dbReference>
<feature type="short sequence motif" description="Q motif" evidence="6">
    <location>
        <begin position="12"/>
        <end position="40"/>
    </location>
</feature>
<evidence type="ECO:0000259" key="8">
    <source>
        <dbReference type="PROSITE" id="PS51192"/>
    </source>
</evidence>
<evidence type="ECO:0000313" key="12">
    <source>
        <dbReference type="Proteomes" id="UP000648482"/>
    </source>
</evidence>
<dbReference type="PANTHER" id="PTHR47959:SF3">
    <property type="entry name" value="ATP-DEPENDENT RNA HELICASE SRMB"/>
    <property type="match status" value="1"/>
</dbReference>
<dbReference type="InterPro" id="IPR044742">
    <property type="entry name" value="DEAD/DEAH_RhlB"/>
</dbReference>
<evidence type="ECO:0000256" key="6">
    <source>
        <dbReference type="PROSITE-ProRule" id="PRU00552"/>
    </source>
</evidence>
<feature type="domain" description="Helicase C-terminal" evidence="9">
    <location>
        <begin position="243"/>
        <end position="395"/>
    </location>
</feature>
<dbReference type="InterPro" id="IPR000629">
    <property type="entry name" value="RNA-helicase_DEAD-box_CS"/>
</dbReference>
<keyword evidence="5" id="KW-0690">Ribosome biogenesis</keyword>
<feature type="domain" description="Helicase ATP-binding" evidence="8">
    <location>
        <begin position="43"/>
        <end position="217"/>
    </location>
</feature>
<dbReference type="SMART" id="SM00487">
    <property type="entry name" value="DEXDc"/>
    <property type="match status" value="1"/>
</dbReference>
<dbReference type="PROSITE" id="PS51194">
    <property type="entry name" value="HELICASE_CTER"/>
    <property type="match status" value="1"/>
</dbReference>
<dbReference type="InterPro" id="IPR011545">
    <property type="entry name" value="DEAD/DEAH_box_helicase_dom"/>
</dbReference>
<dbReference type="InterPro" id="IPR050079">
    <property type="entry name" value="DEAD_box_RNA_helicase"/>
</dbReference>
<organism evidence="11 12">
    <name type="scientific">Pseudoalteromonas aliena SW19</name>
    <dbReference type="NCBI Taxonomy" id="1314866"/>
    <lineage>
        <taxon>Bacteria</taxon>
        <taxon>Pseudomonadati</taxon>
        <taxon>Pseudomonadota</taxon>
        <taxon>Gammaproteobacteria</taxon>
        <taxon>Alteromonadales</taxon>
        <taxon>Pseudoalteromonadaceae</taxon>
        <taxon>Pseudoalteromonas</taxon>
    </lineage>
</organism>
<evidence type="ECO:0000256" key="2">
    <source>
        <dbReference type="ARBA" id="ARBA00022801"/>
    </source>
</evidence>
<comment type="function">
    <text evidence="5">DEAD-box RNA helicase involved in the assembly of the 50S ribosomal subunit at low temperature. Exhibits RNA-stimulated ATP hydrolysis and RNA unwinding activity.</text>
</comment>
<dbReference type="Proteomes" id="UP000648482">
    <property type="component" value="Unassembled WGS sequence"/>
</dbReference>
<keyword evidence="2 5" id="KW-0378">Hydrolase</keyword>
<dbReference type="EC" id="3.6.4.13" evidence="5"/>
<comment type="caution">
    <text evidence="11">The sequence shown here is derived from an EMBL/GenBank/DDBJ whole genome shotgun (WGS) entry which is preliminary data.</text>
</comment>
<keyword evidence="1 5" id="KW-0547">Nucleotide-binding</keyword>
<comment type="catalytic activity">
    <reaction evidence="5">
        <text>ATP + H2O = ADP + phosphate + H(+)</text>
        <dbReference type="Rhea" id="RHEA:13065"/>
        <dbReference type="ChEBI" id="CHEBI:15377"/>
        <dbReference type="ChEBI" id="CHEBI:15378"/>
        <dbReference type="ChEBI" id="CHEBI:30616"/>
        <dbReference type="ChEBI" id="CHEBI:43474"/>
        <dbReference type="ChEBI" id="CHEBI:456216"/>
        <dbReference type="EC" id="3.6.4.13"/>
    </reaction>
</comment>
<dbReference type="SMART" id="SM00490">
    <property type="entry name" value="HELICc"/>
    <property type="match status" value="1"/>
</dbReference>
<comment type="subcellular location">
    <subcellularLocation>
        <location evidence="5">Cytoplasm</location>
    </subcellularLocation>
</comment>
<gene>
    <name evidence="5 11" type="primary">srmB</name>
    <name evidence="11" type="ORF">PALI_a1475</name>
</gene>
<dbReference type="InterPro" id="IPR028621">
    <property type="entry name" value="DEAD_helicase_SrmB"/>
</dbReference>
<keyword evidence="5" id="KW-0963">Cytoplasm</keyword>
<dbReference type="PROSITE" id="PS00039">
    <property type="entry name" value="DEAD_ATP_HELICASE"/>
    <property type="match status" value="1"/>
</dbReference>
<dbReference type="PANTHER" id="PTHR47959">
    <property type="entry name" value="ATP-DEPENDENT RNA HELICASE RHLE-RELATED"/>
    <property type="match status" value="1"/>
</dbReference>
<evidence type="ECO:0000259" key="9">
    <source>
        <dbReference type="PROSITE" id="PS51194"/>
    </source>
</evidence>
<evidence type="ECO:0000256" key="4">
    <source>
        <dbReference type="ARBA" id="ARBA00022840"/>
    </source>
</evidence>
<dbReference type="HAMAP" id="MF_00967">
    <property type="entry name" value="DEAD_helicase_SrmB"/>
    <property type="match status" value="1"/>
</dbReference>
<dbReference type="Pfam" id="PF00271">
    <property type="entry name" value="Helicase_C"/>
    <property type="match status" value="1"/>
</dbReference>
<dbReference type="CDD" id="cd18787">
    <property type="entry name" value="SF2_C_DEAD"/>
    <property type="match status" value="1"/>
</dbReference>
<dbReference type="PROSITE" id="PS51192">
    <property type="entry name" value="HELICASE_ATP_BIND_1"/>
    <property type="match status" value="1"/>
</dbReference>
<evidence type="ECO:0000259" key="10">
    <source>
        <dbReference type="PROSITE" id="PS51195"/>
    </source>
</evidence>
<dbReference type="SUPFAM" id="SSF52540">
    <property type="entry name" value="P-loop containing nucleoside triphosphate hydrolases"/>
    <property type="match status" value="2"/>
</dbReference>
<comment type="subunit">
    <text evidence="5">Interacts with the 50S ribosomal subunit.</text>
</comment>
<proteinExistence type="inferred from homology"/>
<protein>
    <recommendedName>
        <fullName evidence="5">ATP-dependent RNA helicase SrmB</fullName>
        <ecNumber evidence="5">3.6.4.13</ecNumber>
    </recommendedName>
</protein>
<feature type="compositionally biased region" description="Basic residues" evidence="7">
    <location>
        <begin position="397"/>
        <end position="419"/>
    </location>
</feature>
<dbReference type="InterPro" id="IPR027417">
    <property type="entry name" value="P-loop_NTPase"/>
</dbReference>
<evidence type="ECO:0000256" key="5">
    <source>
        <dbReference type="HAMAP-Rule" id="MF_00967"/>
    </source>
</evidence>
<accession>A0ABR9DV53</accession>
<dbReference type="InterPro" id="IPR014001">
    <property type="entry name" value="Helicase_ATP-bd"/>
</dbReference>
<comment type="similarity">
    <text evidence="5">Belongs to the DEAD box helicase family. SrmB subfamily.</text>
</comment>
<dbReference type="PROSITE" id="PS51195">
    <property type="entry name" value="Q_MOTIF"/>
    <property type="match status" value="1"/>
</dbReference>
<keyword evidence="12" id="KW-1185">Reference proteome</keyword>
<keyword evidence="3 5" id="KW-0347">Helicase</keyword>
<evidence type="ECO:0000256" key="3">
    <source>
        <dbReference type="ARBA" id="ARBA00022806"/>
    </source>
</evidence>
<dbReference type="EMBL" id="AQGU01000022">
    <property type="protein sequence ID" value="MBE0358232.1"/>
    <property type="molecule type" value="Genomic_DNA"/>
</dbReference>
<dbReference type="InterPro" id="IPR001650">
    <property type="entry name" value="Helicase_C-like"/>
</dbReference>
<feature type="domain" description="DEAD-box RNA helicase Q" evidence="10">
    <location>
        <begin position="12"/>
        <end position="40"/>
    </location>
</feature>
<dbReference type="InterPro" id="IPR014014">
    <property type="entry name" value="RNA_helicase_DEAD_Q_motif"/>
</dbReference>